<dbReference type="EMBL" id="LACI01002398">
    <property type="protein sequence ID" value="KJU82212.1"/>
    <property type="molecule type" value="Genomic_DNA"/>
</dbReference>
<keyword evidence="6" id="KW-1185">Reference proteome</keyword>
<proteinExistence type="predicted"/>
<accession>A0A0F3GK41</accession>
<dbReference type="Pfam" id="PF13426">
    <property type="entry name" value="PAS_9"/>
    <property type="match status" value="1"/>
</dbReference>
<dbReference type="SMART" id="SM00448">
    <property type="entry name" value="REC"/>
    <property type="match status" value="1"/>
</dbReference>
<dbReference type="PROSITE" id="PS50110">
    <property type="entry name" value="RESPONSE_REGULATORY"/>
    <property type="match status" value="1"/>
</dbReference>
<comment type="caution">
    <text evidence="5">The sequence shown here is derived from an EMBL/GenBank/DDBJ whole genome shotgun (WGS) entry which is preliminary data.</text>
</comment>
<dbReference type="NCBIfam" id="TIGR00229">
    <property type="entry name" value="sensory_box"/>
    <property type="match status" value="1"/>
</dbReference>
<dbReference type="InterPro" id="IPR011006">
    <property type="entry name" value="CheY-like_superfamily"/>
</dbReference>
<evidence type="ECO:0000313" key="5">
    <source>
        <dbReference type="EMBL" id="KJU82212.1"/>
    </source>
</evidence>
<dbReference type="InterPro" id="IPR000014">
    <property type="entry name" value="PAS"/>
</dbReference>
<feature type="domain" description="PAS" evidence="4">
    <location>
        <begin position="196"/>
        <end position="239"/>
    </location>
</feature>
<dbReference type="AlphaFoldDB" id="A0A0F3GK41"/>
<feature type="domain" description="Response regulatory" evidence="3">
    <location>
        <begin position="15"/>
        <end position="130"/>
    </location>
</feature>
<organism evidence="5 6">
    <name type="scientific">Candidatus Magnetobacterium bavaricum</name>
    <dbReference type="NCBI Taxonomy" id="29290"/>
    <lineage>
        <taxon>Bacteria</taxon>
        <taxon>Pseudomonadati</taxon>
        <taxon>Nitrospirota</taxon>
        <taxon>Thermodesulfovibrionia</taxon>
        <taxon>Thermodesulfovibrionales</taxon>
        <taxon>Candidatus Magnetobacteriaceae</taxon>
        <taxon>Candidatus Magnetobacterium</taxon>
    </lineage>
</organism>
<dbReference type="PROSITE" id="PS50112">
    <property type="entry name" value="PAS"/>
    <property type="match status" value="1"/>
</dbReference>
<dbReference type="InterPro" id="IPR035965">
    <property type="entry name" value="PAS-like_dom_sf"/>
</dbReference>
<dbReference type="InterPro" id="IPR001789">
    <property type="entry name" value="Sig_transdc_resp-reg_receiver"/>
</dbReference>
<keyword evidence="2" id="KW-0175">Coiled coil</keyword>
<evidence type="ECO:0000256" key="2">
    <source>
        <dbReference type="SAM" id="Coils"/>
    </source>
</evidence>
<dbReference type="GO" id="GO:0000160">
    <property type="term" value="P:phosphorelay signal transduction system"/>
    <property type="evidence" value="ECO:0007669"/>
    <property type="project" value="InterPro"/>
</dbReference>
<evidence type="ECO:0000256" key="1">
    <source>
        <dbReference type="PROSITE-ProRule" id="PRU00169"/>
    </source>
</evidence>
<gene>
    <name evidence="5" type="ORF">MBAV_005597</name>
</gene>
<reference evidence="5 6" key="1">
    <citation type="submission" date="2015-02" db="EMBL/GenBank/DDBJ databases">
        <title>Single-cell genomics of uncultivated deep-branching MTB reveals a conserved set of magnetosome genes.</title>
        <authorList>
            <person name="Kolinko S."/>
            <person name="Richter M."/>
            <person name="Glockner F.O."/>
            <person name="Brachmann A."/>
            <person name="Schuler D."/>
        </authorList>
    </citation>
    <scope>NUCLEOTIDE SEQUENCE [LARGE SCALE GENOMIC DNA]</scope>
    <source>
        <strain evidence="5">TM-1</strain>
    </source>
</reference>
<dbReference type="Proteomes" id="UP000033423">
    <property type="component" value="Unassembled WGS sequence"/>
</dbReference>
<dbReference type="CDD" id="cd00130">
    <property type="entry name" value="PAS"/>
    <property type="match status" value="1"/>
</dbReference>
<dbReference type="SMART" id="SM00091">
    <property type="entry name" value="PAS"/>
    <property type="match status" value="1"/>
</dbReference>
<feature type="modified residue" description="4-aspartylphosphate" evidence="1">
    <location>
        <position position="65"/>
    </location>
</feature>
<keyword evidence="1" id="KW-0597">Phosphoprotein</keyword>
<sequence length="308" mass="35427">MQSADQLKEYSTGISVLYVEDDDIVRDTTSKILMRYFEDNVVSVSNGKEGVEAYMKGRFDIVIADIYMPVMNGIKMAKRIREVNSEQIVIVTTAYNDYQYLLELIAIGINYFILKPLEPTKLIAVLYRACRKIQNERYIEECHKQIEETVKKQTFELDQARELLQIEVRRRQQIEGQLIAYLKGGGEIFREICLCAPDATVVIDDELVISFWNNAAEAMFGYTQTEAIGKEFHRLVAPQQHYQRYTEALDRLRQSARDSSREGVGKAAQLEAVNKLGEGFPVELSGWTITIDGNRHTVVIFRYITVQR</sequence>
<dbReference type="Pfam" id="PF00072">
    <property type="entry name" value="Response_reg"/>
    <property type="match status" value="1"/>
</dbReference>
<dbReference type="Gene3D" id="3.40.50.2300">
    <property type="match status" value="1"/>
</dbReference>
<dbReference type="SUPFAM" id="SSF52172">
    <property type="entry name" value="CheY-like"/>
    <property type="match status" value="1"/>
</dbReference>
<dbReference type="SUPFAM" id="SSF55785">
    <property type="entry name" value="PYP-like sensor domain (PAS domain)"/>
    <property type="match status" value="1"/>
</dbReference>
<name>A0A0F3GK41_9BACT</name>
<evidence type="ECO:0000313" key="6">
    <source>
        <dbReference type="Proteomes" id="UP000033423"/>
    </source>
</evidence>
<dbReference type="PANTHER" id="PTHR43228:SF1">
    <property type="entry name" value="TWO-COMPONENT RESPONSE REGULATOR ARR22"/>
    <property type="match status" value="1"/>
</dbReference>
<dbReference type="InterPro" id="IPR052048">
    <property type="entry name" value="ST_Response_Regulator"/>
</dbReference>
<dbReference type="PANTHER" id="PTHR43228">
    <property type="entry name" value="TWO-COMPONENT RESPONSE REGULATOR"/>
    <property type="match status" value="1"/>
</dbReference>
<evidence type="ECO:0000259" key="3">
    <source>
        <dbReference type="PROSITE" id="PS50110"/>
    </source>
</evidence>
<dbReference type="Gene3D" id="3.30.450.20">
    <property type="entry name" value="PAS domain"/>
    <property type="match status" value="1"/>
</dbReference>
<evidence type="ECO:0000259" key="4">
    <source>
        <dbReference type="PROSITE" id="PS50112"/>
    </source>
</evidence>
<feature type="coiled-coil region" evidence="2">
    <location>
        <begin position="143"/>
        <end position="177"/>
    </location>
</feature>
<protein>
    <submittedName>
        <fullName evidence="5">Diguanylate cyclase</fullName>
    </submittedName>
</protein>